<organism evidence="1 2">
    <name type="scientific">Prorocentrum cordatum</name>
    <dbReference type="NCBI Taxonomy" id="2364126"/>
    <lineage>
        <taxon>Eukaryota</taxon>
        <taxon>Sar</taxon>
        <taxon>Alveolata</taxon>
        <taxon>Dinophyceae</taxon>
        <taxon>Prorocentrales</taxon>
        <taxon>Prorocentraceae</taxon>
        <taxon>Prorocentrum</taxon>
    </lineage>
</organism>
<comment type="caution">
    <text evidence="1">The sequence shown here is derived from an EMBL/GenBank/DDBJ whole genome shotgun (WGS) entry which is preliminary data.</text>
</comment>
<evidence type="ECO:0000313" key="1">
    <source>
        <dbReference type="EMBL" id="CAK0849659.1"/>
    </source>
</evidence>
<gene>
    <name evidence="1" type="ORF">PCOR1329_LOCUS42296</name>
</gene>
<reference evidence="1" key="1">
    <citation type="submission" date="2023-10" db="EMBL/GenBank/DDBJ databases">
        <authorList>
            <person name="Chen Y."/>
            <person name="Shah S."/>
            <person name="Dougan E. K."/>
            <person name="Thang M."/>
            <person name="Chan C."/>
        </authorList>
    </citation>
    <scope>NUCLEOTIDE SEQUENCE [LARGE SCALE GENOMIC DNA]</scope>
</reference>
<sequence length="415" mass="45133">ALFREPGCCLDTACSRKLRDAYTDSAAFLADDEVRDLIMSWAVTGTVCSMDIERIFASIRLSVPEGAPFAERVVANGTLAQVQRLHREHGGIDANTFRRSDAVKMDMPTVANVETAIRRPLKARGNILFMRRAIEAERAALPDGRTKFTKHELQAIRKAASKEYTKLSQQTQMVLAEEAKNDANARAAADETLDAAPPETPFNANPLWGCASVDCPLSVDVARDAVLLKTGKAKVGGLRSYSGPFRKPMRDRLMVRDQNDIPASEQVRHYHTCAVGHPGVCRDADAEIYKMGGFLLSALNSFVVSQGRVAEGQGLSLSARRNGVDDPLLQMWLVVAYKRKGDPLLFVCASLRAVDGAADVFDIVTADSTIPMLVGHSIVGSLLRLRPDQVLAASMELASLPGFLLRVRVKSIGDA</sequence>
<evidence type="ECO:0000313" key="2">
    <source>
        <dbReference type="Proteomes" id="UP001189429"/>
    </source>
</evidence>
<dbReference type="Proteomes" id="UP001189429">
    <property type="component" value="Unassembled WGS sequence"/>
</dbReference>
<dbReference type="EMBL" id="CAUYUJ010015079">
    <property type="protein sequence ID" value="CAK0849659.1"/>
    <property type="molecule type" value="Genomic_DNA"/>
</dbReference>
<feature type="non-terminal residue" evidence="1">
    <location>
        <position position="415"/>
    </location>
</feature>
<proteinExistence type="predicted"/>
<protein>
    <submittedName>
        <fullName evidence="1">Uncharacterized protein</fullName>
    </submittedName>
</protein>
<keyword evidence="2" id="KW-1185">Reference proteome</keyword>
<accession>A0ABN9TVD5</accession>
<name>A0ABN9TVD5_9DINO</name>
<feature type="non-terminal residue" evidence="1">
    <location>
        <position position="1"/>
    </location>
</feature>